<dbReference type="Pfam" id="PF03455">
    <property type="entry name" value="dDENN"/>
    <property type="match status" value="1"/>
</dbReference>
<comment type="caution">
    <text evidence="5">The sequence shown here is derived from an EMBL/GenBank/DDBJ whole genome shotgun (WGS) entry which is preliminary data.</text>
</comment>
<accession>A0A151P1P6</accession>
<dbReference type="FunFam" id="1.25.40.10:FF:000042">
    <property type="entry name" value="C-myc promoter-binding protein isoform X1"/>
    <property type="match status" value="1"/>
</dbReference>
<feature type="repeat" description="PPR" evidence="2">
    <location>
        <begin position="636"/>
        <end position="670"/>
    </location>
</feature>
<evidence type="ECO:0000313" key="6">
    <source>
        <dbReference type="Proteomes" id="UP000050525"/>
    </source>
</evidence>
<dbReference type="SMART" id="SM00800">
    <property type="entry name" value="uDENN"/>
    <property type="match status" value="1"/>
</dbReference>
<feature type="region of interest" description="Disordered" evidence="3">
    <location>
        <begin position="881"/>
        <end position="907"/>
    </location>
</feature>
<evidence type="ECO:0000313" key="5">
    <source>
        <dbReference type="EMBL" id="KYO43006.1"/>
    </source>
</evidence>
<dbReference type="InterPro" id="IPR001194">
    <property type="entry name" value="cDENN_dom"/>
</dbReference>
<dbReference type="GO" id="GO:0032483">
    <property type="term" value="P:regulation of Rab protein signal transduction"/>
    <property type="evidence" value="ECO:0007669"/>
    <property type="project" value="TreeGrafter"/>
</dbReference>
<dbReference type="SMART" id="SM00799">
    <property type="entry name" value="DENN"/>
    <property type="match status" value="1"/>
</dbReference>
<dbReference type="eggNOG" id="KOG2127">
    <property type="taxonomic scope" value="Eukaryota"/>
</dbReference>
<feature type="region of interest" description="Disordered" evidence="3">
    <location>
        <begin position="726"/>
        <end position="756"/>
    </location>
</feature>
<dbReference type="STRING" id="8496.A0A151P1P6"/>
<dbReference type="EMBL" id="AKHW03001258">
    <property type="protein sequence ID" value="KYO43006.1"/>
    <property type="molecule type" value="Genomic_DNA"/>
</dbReference>
<protein>
    <recommendedName>
        <fullName evidence="4">UDENN domain-containing protein</fullName>
    </recommendedName>
</protein>
<dbReference type="PANTHER" id="PTHR12296">
    <property type="entry name" value="DENN DOMAIN-CONTAINING PROTEIN 4"/>
    <property type="match status" value="1"/>
</dbReference>
<sequence>MIEDKGPRVADYFVVAGLTDTSTLLDQEISRCETKSTGPKAPITDIAVIIKHWWGSSVYLCYKKSVPASNSIAYKAGLIFRYPEEDYESFPLSESVPLFCLPMGATIECWDPQTKYPLPVFSTFVLTGSSAEKVYGAAIQFYEPCSRELLTEKQQLQLSLLTAVERKVVTAKSINSNKCICLLSHWPFFEAFRKFLMFIYKLSVSGPHPLPIEKHISHFMHNISFPSPQRPRILVQLSAHDALILSQPVSTPLPLSGANFSTLLMNLGPENCATVLLFVLLEGKILLHSLRPAVLTVGVDSRYFDLYDPPQDVVCIDLDTNMVYISDDKKSMNWKQLPKKPCKILLSTLKKLHPQLASVHRKTQEGSAVEMTPIEADFSWQKKMTELEMEIQEAFLRFMASILKGYRPFLKPITQAPSNKATAADSLFDHQGFLKSRDRAYTKFYALLTKTQIFSRFIEECSFVSDKDTGLAFFDDCTEKVDVDSAEDTRLIELDESQKSEHTVFIMPPEPPPEDGQDWAPKYSYKNFPRLDLKIFDRPQELKLSFNRHPAGGSISNSPALMAKRTKQEIKTAHKLAKRYYTNPPQWAKCLFSHCYSLWFICLPAYVRVAHPKVKALQQAYDVLIKMRKTDVEPLDEVCYRVVMQLCGLWGHPVQAVRVLFEMKNAGIQPNAITYGYYNKAVLESPWPSSNRSGIFLWTKVRNVVRGMARFRQCLKKATRSSHVPVIPAPRNAMGGSDGDTVSHGSVDSSNDANNGEHTLFVRDLVRLDSIDNHSSTGGQSDQGYGSKDELVREDGYSLHANGTLMGKKSSKTEDLTEEVCAADDSGEKQQLSTEPHSLTEPPTWGNSIVKVPSGIFDGTGRKSSGGTASIPPFIAQDSIEGSVFDDASPKKTSEKGQKRQKLFSERSCSFSSESRAGMLLKKGSLDLISSEIAIMMGADAKILTAALSGAKTSPTHTSKSLNFDSMGDQQVPALSGNRTYMSKGTWELEHRSSPVMEEPEEGPEHLENGGDDNADKAEDHLTKLLAGNQSTNGKMEPKDAANKRNSLYGVVKPVEREDVEVGSDPLSLLATESIKPKCSETEEKTMPVVSRYLADEIESYMNLKSPVGSKFPSMEVHKEESRETTVSSTLDHSQDKRSSLPSDSIPRVPKQHENRKSPSVSRSKTFAGRPKQPFRSRVQKERSSSVTGLGHSPQHGSLGSVVTTLSSLKLDNILSGPKIDILKSGMKQAANVASKMWGAVASAYNYSEDEEETHLQDFPFPIGLEDHLLGDNLSPKTGILGLVTSELTQSTTSLGSSNSSGDVGKQQYLTGEISFPRSMKGLDSEKSEHGSSHNTSLSSIFQNCAMEVLMSSCSQCRACEALVYDEEIMAGWTADDSNLNTTCPFCKSTFLPLLNVEFKDFRGSASFFLKPSISGDSLHSGNIPITTDPLELKPASSSAVADLMSFSDHPNSNEIIVEETSSTPEQSNMPEEQSKGPRAVTTSGNNPPKPGASLTRSHSVGGPLQNIDLSQRPSHGISTVSLPNSLQEVVDPLRKRPNPLPVSVPYLSPLVLRKELESLLENEGEQVIHTSTFINQHPIIFWNLVWYFRRLDLPSNLPGLILTSEHCNEGVQLPLSSLSQDSKLVYIQLLWDNINLYQEPGEPLYISWRNLNSVEKKPSTTSEDQQAISTLLENVKLSIQHNNVLKPINFLLQKVQPGVKRQRSFYREILFLSLVSLGRQNIDIEAFDSEYRIAYKGLASDVLEKMQKIDAPPGSRVEWCRKCFGAPLI</sequence>
<dbReference type="PANTHER" id="PTHR12296:SF17">
    <property type="entry name" value="DENN DOMAIN-CONTAINING PROTEIN 4C"/>
    <property type="match status" value="1"/>
</dbReference>
<dbReference type="Gene3D" id="3.40.50.11500">
    <property type="match status" value="1"/>
</dbReference>
<feature type="region of interest" description="Disordered" evidence="3">
    <location>
        <begin position="801"/>
        <end position="846"/>
    </location>
</feature>
<feature type="compositionally biased region" description="Polar residues" evidence="3">
    <location>
        <begin position="1508"/>
        <end position="1519"/>
    </location>
</feature>
<feature type="compositionally biased region" description="Polar residues" evidence="3">
    <location>
        <begin position="1460"/>
        <end position="1472"/>
    </location>
</feature>
<dbReference type="GO" id="GO:0005085">
    <property type="term" value="F:guanyl-nucleotide exchange factor activity"/>
    <property type="evidence" value="ECO:0007669"/>
    <property type="project" value="UniProtKB-KW"/>
</dbReference>
<feature type="region of interest" description="Disordered" evidence="3">
    <location>
        <begin position="1460"/>
        <end position="1519"/>
    </location>
</feature>
<evidence type="ECO:0000256" key="3">
    <source>
        <dbReference type="SAM" id="MobiDB-lite"/>
    </source>
</evidence>
<feature type="region of interest" description="Disordered" evidence="3">
    <location>
        <begin position="1105"/>
        <end position="1199"/>
    </location>
</feature>
<dbReference type="InterPro" id="IPR043153">
    <property type="entry name" value="DENN_C"/>
</dbReference>
<feature type="compositionally biased region" description="Polar residues" evidence="3">
    <location>
        <begin position="743"/>
        <end position="756"/>
    </location>
</feature>
<dbReference type="Gene3D" id="3.30.450.200">
    <property type="match status" value="1"/>
</dbReference>
<name>A0A151P1P6_ALLMI</name>
<feature type="compositionally biased region" description="Basic and acidic residues" evidence="3">
    <location>
        <begin position="1003"/>
        <end position="1017"/>
    </location>
</feature>
<gene>
    <name evidence="5" type="ORF">Y1Q_0016120</name>
</gene>
<dbReference type="Pfam" id="PF03456">
    <property type="entry name" value="uDENN"/>
    <property type="match status" value="1"/>
</dbReference>
<evidence type="ECO:0000256" key="1">
    <source>
        <dbReference type="ARBA" id="ARBA00022658"/>
    </source>
</evidence>
<proteinExistence type="predicted"/>
<dbReference type="PROSITE" id="PS51375">
    <property type="entry name" value="PPR"/>
    <property type="match status" value="1"/>
</dbReference>
<dbReference type="PROSITE" id="PS50211">
    <property type="entry name" value="DENN"/>
    <property type="match status" value="1"/>
</dbReference>
<evidence type="ECO:0000259" key="4">
    <source>
        <dbReference type="PROSITE" id="PS50211"/>
    </source>
</evidence>
<reference evidence="5 6" key="1">
    <citation type="journal article" date="2012" name="Genome Biol.">
        <title>Sequencing three crocodilian genomes to illuminate the evolution of archosaurs and amniotes.</title>
        <authorList>
            <person name="St John J.A."/>
            <person name="Braun E.L."/>
            <person name="Isberg S.R."/>
            <person name="Miles L.G."/>
            <person name="Chong A.Y."/>
            <person name="Gongora J."/>
            <person name="Dalzell P."/>
            <person name="Moran C."/>
            <person name="Bed'hom B."/>
            <person name="Abzhanov A."/>
            <person name="Burgess S.C."/>
            <person name="Cooksey A.M."/>
            <person name="Castoe T.A."/>
            <person name="Crawford N.G."/>
            <person name="Densmore L.D."/>
            <person name="Drew J.C."/>
            <person name="Edwards S.V."/>
            <person name="Faircloth B.C."/>
            <person name="Fujita M.K."/>
            <person name="Greenwold M.J."/>
            <person name="Hoffmann F.G."/>
            <person name="Howard J.M."/>
            <person name="Iguchi T."/>
            <person name="Janes D.E."/>
            <person name="Khan S.Y."/>
            <person name="Kohno S."/>
            <person name="de Koning A.J."/>
            <person name="Lance S.L."/>
            <person name="McCarthy F.M."/>
            <person name="McCormack J.E."/>
            <person name="Merchant M.E."/>
            <person name="Peterson D.G."/>
            <person name="Pollock D.D."/>
            <person name="Pourmand N."/>
            <person name="Raney B.J."/>
            <person name="Roessler K.A."/>
            <person name="Sanford J.R."/>
            <person name="Sawyer R.H."/>
            <person name="Schmidt C.J."/>
            <person name="Triplett E.W."/>
            <person name="Tuberville T.D."/>
            <person name="Venegas-Anaya M."/>
            <person name="Howard J.T."/>
            <person name="Jarvis E.D."/>
            <person name="Guillette L.J.Jr."/>
            <person name="Glenn T.C."/>
            <person name="Green R.E."/>
            <person name="Ray D.A."/>
        </authorList>
    </citation>
    <scope>NUCLEOTIDE SEQUENCE [LARGE SCALE GENOMIC DNA]</scope>
    <source>
        <strain evidence="5">KSC_2009_1</strain>
    </source>
</reference>
<dbReference type="InterPro" id="IPR011990">
    <property type="entry name" value="TPR-like_helical_dom_sf"/>
</dbReference>
<dbReference type="InterPro" id="IPR005112">
    <property type="entry name" value="dDENN_dom"/>
</dbReference>
<feature type="domain" description="UDENN" evidence="4">
    <location>
        <begin position="58"/>
        <end position="470"/>
    </location>
</feature>
<dbReference type="Pfam" id="PF02141">
    <property type="entry name" value="DENN"/>
    <property type="match status" value="1"/>
</dbReference>
<keyword evidence="6" id="KW-1185">Reference proteome</keyword>
<keyword evidence="1" id="KW-0344">Guanine-nucleotide releasing factor</keyword>
<dbReference type="InterPro" id="IPR037516">
    <property type="entry name" value="Tripartite_DENN"/>
</dbReference>
<dbReference type="InterPro" id="IPR051696">
    <property type="entry name" value="DENN_Domain_GEFs"/>
</dbReference>
<evidence type="ECO:0000256" key="2">
    <source>
        <dbReference type="PROSITE-ProRule" id="PRU00708"/>
    </source>
</evidence>
<dbReference type="InterPro" id="IPR002885">
    <property type="entry name" value="PPR_rpt"/>
</dbReference>
<dbReference type="Proteomes" id="UP000050525">
    <property type="component" value="Unassembled WGS sequence"/>
</dbReference>
<feature type="region of interest" description="Disordered" evidence="3">
    <location>
        <begin position="993"/>
        <end position="1017"/>
    </location>
</feature>
<organism evidence="5 6">
    <name type="scientific">Alligator mississippiensis</name>
    <name type="common">American alligator</name>
    <dbReference type="NCBI Taxonomy" id="8496"/>
    <lineage>
        <taxon>Eukaryota</taxon>
        <taxon>Metazoa</taxon>
        <taxon>Chordata</taxon>
        <taxon>Craniata</taxon>
        <taxon>Vertebrata</taxon>
        <taxon>Euteleostomi</taxon>
        <taxon>Archelosauria</taxon>
        <taxon>Archosauria</taxon>
        <taxon>Crocodylia</taxon>
        <taxon>Alligatoridae</taxon>
        <taxon>Alligatorinae</taxon>
        <taxon>Alligator</taxon>
    </lineage>
</organism>
<dbReference type="InterPro" id="IPR005113">
    <property type="entry name" value="uDENN_dom"/>
</dbReference>
<dbReference type="Gene3D" id="1.25.40.10">
    <property type="entry name" value="Tetratricopeptide repeat domain"/>
    <property type="match status" value="1"/>
</dbReference>
<dbReference type="GO" id="GO:0031410">
    <property type="term" value="C:cytoplasmic vesicle"/>
    <property type="evidence" value="ECO:0007669"/>
    <property type="project" value="TreeGrafter"/>
</dbReference>
<feature type="compositionally biased region" description="Basic and acidic residues" evidence="3">
    <location>
        <begin position="888"/>
        <end position="898"/>
    </location>
</feature>
<dbReference type="SMART" id="SM00801">
    <property type="entry name" value="dDENN"/>
    <property type="match status" value="1"/>
</dbReference>